<evidence type="ECO:0000313" key="6">
    <source>
        <dbReference type="EMBL" id="CEO56983.1"/>
    </source>
</evidence>
<evidence type="ECO:0000259" key="4">
    <source>
        <dbReference type="Pfam" id="PF21046"/>
    </source>
</evidence>
<evidence type="ECO:0000256" key="2">
    <source>
        <dbReference type="SAM" id="MobiDB-lite"/>
    </source>
</evidence>
<dbReference type="Pfam" id="PF21048">
    <property type="entry name" value="Rad26-like_N"/>
    <property type="match status" value="1"/>
</dbReference>
<proteinExistence type="predicted"/>
<dbReference type="InterPro" id="IPR048379">
    <property type="entry name" value="Rad26-like_C"/>
</dbReference>
<dbReference type="AlphaFoldDB" id="A0A0B7KHC9"/>
<feature type="domain" description="Rad26-like C-terminal" evidence="4">
    <location>
        <begin position="745"/>
        <end position="808"/>
    </location>
</feature>
<protein>
    <recommendedName>
        <fullName evidence="7">DNA repair protein Rad26</fullName>
    </recommendedName>
</protein>
<accession>A0A0B7KHC9</accession>
<feature type="compositionally biased region" description="Low complexity" evidence="2">
    <location>
        <begin position="130"/>
        <end position="142"/>
    </location>
</feature>
<evidence type="ECO:0000259" key="3">
    <source>
        <dbReference type="Pfam" id="PF12331"/>
    </source>
</evidence>
<feature type="coiled-coil region" evidence="1">
    <location>
        <begin position="186"/>
        <end position="220"/>
    </location>
</feature>
<evidence type="ECO:0000259" key="5">
    <source>
        <dbReference type="Pfam" id="PF21048"/>
    </source>
</evidence>
<feature type="domain" description="Rad26-like N-terminal" evidence="5">
    <location>
        <begin position="397"/>
        <end position="445"/>
    </location>
</feature>
<organism evidence="6">
    <name type="scientific">Bionectria ochroleuca</name>
    <name type="common">Gliocladium roseum</name>
    <dbReference type="NCBI Taxonomy" id="29856"/>
    <lineage>
        <taxon>Eukaryota</taxon>
        <taxon>Fungi</taxon>
        <taxon>Dikarya</taxon>
        <taxon>Ascomycota</taxon>
        <taxon>Pezizomycotina</taxon>
        <taxon>Sordariomycetes</taxon>
        <taxon>Hypocreomycetidae</taxon>
        <taxon>Hypocreales</taxon>
        <taxon>Bionectriaceae</taxon>
        <taxon>Clonostachys</taxon>
    </lineage>
</organism>
<dbReference type="InterPro" id="IPR022093">
    <property type="entry name" value="Rad26-like_helical"/>
</dbReference>
<feature type="coiled-coil region" evidence="1">
    <location>
        <begin position="257"/>
        <end position="284"/>
    </location>
</feature>
<dbReference type="Pfam" id="PF21046">
    <property type="entry name" value="Rad26-like_C"/>
    <property type="match status" value="1"/>
</dbReference>
<name>A0A0B7KHC9_BIOOC</name>
<feature type="region of interest" description="Disordered" evidence="2">
    <location>
        <begin position="31"/>
        <end position="182"/>
    </location>
</feature>
<reference evidence="6" key="1">
    <citation type="submission" date="2015-01" db="EMBL/GenBank/DDBJ databases">
        <authorList>
            <person name="Durling Mikael"/>
        </authorList>
    </citation>
    <scope>NUCLEOTIDE SEQUENCE</scope>
</reference>
<feature type="domain" description="Rad26-like helical repeats" evidence="3">
    <location>
        <begin position="510"/>
        <end position="735"/>
    </location>
</feature>
<dbReference type="Pfam" id="PF12331">
    <property type="entry name" value="Rad26-like_helical_rpts"/>
    <property type="match status" value="1"/>
</dbReference>
<gene>
    <name evidence="6" type="ORF">BN869_000013041_1</name>
</gene>
<sequence>MDLDDEFGDDILDDLNDSTLQELENNALLLTQTRRAPDQPLLTKPAAPPQHTTNEYAWDEDEDLDHSEVINDGGEPVGHRPITSSLQQWQHARRPAPPRPSPQWNNAIDPARRGGAGLPQRQAHPGVGGLSQQAGLGAGPLQRPQFPQPSPSINRPLHSSQFAKPPIPPPNRPTSSQQGQPNGNAFAALQQRVRALEVELNAARGEAAIIRAKANKADQEHYDEVARLRKVNEEHAARQARLVEEALAAEKLALAAEKSASTELEFLQQDMREANSRAKQKDVASRGKQAGVATTPKKAVKTWGLADGFEDVEMVSPSKSQGRGRHTGSIAIDLGERTPTKAKRKRPMVDSPVMALDTHTEEALAAMDQGHAATPTDPPMAQPKQDQNQIPQAPFEFLQLILDHAAFHDEPPTFDVLSRYTFPTDPSTTLATLIFRKLPTMGNRHQPMQLLVDFVQTITGLWRACVEDSFWEPIKYLVALVEFTLQLHTIDIAPLILPALLPCAQPSVFNLAELRHKLPEEQLAKSDEYLALAQNIDSTKILTLLYITALSSLTLEMPEASGFQPKIVDFWQHLNLDTVAVLLTPRQLPQDVILILDLLATSSLPDSIGPITPEREPPFVAAFVMERVSIKLVESTRSINISPEDKRKIRIAALRTLIAFARYPFGAMQLASHDNVIPRIVACLSGAIDDLYDQDMSSTLVSLDNDDDDLVEVSTSSTQLTRIISQCVMLLHTLVTDQNTANVVNISQKLSTSHGGSQRYLIALGRLTFAEEDLVMESGIESEIVEAAHELLEMAVTPDEGELVSEAFGS</sequence>
<keyword evidence="1" id="KW-0175">Coiled coil</keyword>
<evidence type="ECO:0008006" key="7">
    <source>
        <dbReference type="Google" id="ProtNLM"/>
    </source>
</evidence>
<feature type="compositionally biased region" description="Polar residues" evidence="2">
    <location>
        <begin position="151"/>
        <end position="162"/>
    </location>
</feature>
<dbReference type="InterPro" id="IPR048380">
    <property type="entry name" value="Rad26-like_N"/>
</dbReference>
<evidence type="ECO:0000256" key="1">
    <source>
        <dbReference type="SAM" id="Coils"/>
    </source>
</evidence>
<dbReference type="EMBL" id="CDPU01000080">
    <property type="protein sequence ID" value="CEO56983.1"/>
    <property type="molecule type" value="Genomic_DNA"/>
</dbReference>